<dbReference type="GO" id="GO:0016740">
    <property type="term" value="F:transferase activity"/>
    <property type="evidence" value="ECO:0007669"/>
    <property type="project" value="UniProtKB-KW"/>
</dbReference>
<comment type="pathway">
    <text evidence="1 7">Cell wall biogenesis; peptidoglycan biosynthesis.</text>
</comment>
<dbReference type="CDD" id="cd16913">
    <property type="entry name" value="YkuD_like"/>
    <property type="match status" value="1"/>
</dbReference>
<dbReference type="UniPathway" id="UPA00219"/>
<evidence type="ECO:0000256" key="5">
    <source>
        <dbReference type="ARBA" id="ARBA00022984"/>
    </source>
</evidence>
<dbReference type="PANTHER" id="PTHR41533">
    <property type="entry name" value="L,D-TRANSPEPTIDASE HI_1667-RELATED"/>
    <property type="match status" value="1"/>
</dbReference>
<dbReference type="Pfam" id="PF20142">
    <property type="entry name" value="Scaffold"/>
    <property type="match status" value="1"/>
</dbReference>
<sequence>MLAVKTFDSLLSHLTRPALYAAGLLLIGWWLAAPRRPDEPVAAPLAVSPGLPVRAVAVDAVLPGETPVAHWLRVLLDTVRTAGRPRLQSAEAVRALYGPVPTPVWTRAGGAPAPAAGALLTLLEQAPAYGLQPAYYELPRLQALRDSLAGPADAQRPARQARFEVYLSDAALSLMRDLHRGRLRPATPSPAERASGTPFSPADTLRQALAAADVRAAVLGCQPRHREYRRLQAALARWLREPVSPDSAARWQARYEQVALNLERWRWQALPDSEYVLVNLPAFELLVVRADSVRQQHRVVVGKPQTPSPTLSSQILYFTLAPDWYVPRSIATKEILPRVQTDPGYLARNHYALYDRRGRLLDPWRVAWSRVTARNFAYIIRQTAGCDNALGNIVFRFPNPYAVYLHDTPARQLFEQPQRALSHGCMRVAEPMRLAAYLLRREDRPVQLPDEATCARDARARNVWLRRPMPLHVCYATCGVAQGRLRFYPDIYRRDAALRRALATAPPQP</sequence>
<dbReference type="EMBL" id="QHKM01000001">
    <property type="protein sequence ID" value="RAK69498.1"/>
    <property type="molecule type" value="Genomic_DNA"/>
</dbReference>
<keyword evidence="10" id="KW-1185">Reference proteome</keyword>
<name>A0A328BWM9_9BACT</name>
<dbReference type="InterPro" id="IPR038063">
    <property type="entry name" value="Transpep_catalytic_dom"/>
</dbReference>
<evidence type="ECO:0000313" key="10">
    <source>
        <dbReference type="Proteomes" id="UP000248553"/>
    </source>
</evidence>
<evidence type="ECO:0000256" key="7">
    <source>
        <dbReference type="PROSITE-ProRule" id="PRU01373"/>
    </source>
</evidence>
<dbReference type="PANTHER" id="PTHR41533:SF2">
    <property type="entry name" value="BLR7131 PROTEIN"/>
    <property type="match status" value="1"/>
</dbReference>
<reference evidence="10" key="1">
    <citation type="submission" date="2018-05" db="EMBL/GenBank/DDBJ databases">
        <authorList>
            <person name="Nie L."/>
        </authorList>
    </citation>
    <scope>NUCLEOTIDE SEQUENCE [LARGE SCALE GENOMIC DNA]</scope>
    <source>
        <strain evidence="10">NL</strain>
    </source>
</reference>
<dbReference type="Pfam" id="PF03734">
    <property type="entry name" value="YkuD"/>
    <property type="match status" value="1"/>
</dbReference>
<evidence type="ECO:0000256" key="6">
    <source>
        <dbReference type="ARBA" id="ARBA00023316"/>
    </source>
</evidence>
<dbReference type="SUPFAM" id="SSF141523">
    <property type="entry name" value="L,D-transpeptidase catalytic domain-like"/>
    <property type="match status" value="1"/>
</dbReference>
<protein>
    <recommendedName>
        <fullName evidence="8">L,D-TPase catalytic domain-containing protein</fullName>
    </recommendedName>
</protein>
<comment type="similarity">
    <text evidence="2">Belongs to the YkuD family.</text>
</comment>
<dbReference type="InterPro" id="IPR045380">
    <property type="entry name" value="LD_TPept_scaffold_dom"/>
</dbReference>
<proteinExistence type="inferred from homology"/>
<dbReference type="Gene3D" id="2.40.440.10">
    <property type="entry name" value="L,D-transpeptidase catalytic domain-like"/>
    <property type="match status" value="1"/>
</dbReference>
<organism evidence="9 10">
    <name type="scientific">Hymenobacter edaphi</name>
    <dbReference type="NCBI Taxonomy" id="2211146"/>
    <lineage>
        <taxon>Bacteria</taxon>
        <taxon>Pseudomonadati</taxon>
        <taxon>Bacteroidota</taxon>
        <taxon>Cytophagia</taxon>
        <taxon>Cytophagales</taxon>
        <taxon>Hymenobacteraceae</taxon>
        <taxon>Hymenobacter</taxon>
    </lineage>
</organism>
<keyword evidence="6 7" id="KW-0961">Cell wall biogenesis/degradation</keyword>
<evidence type="ECO:0000313" key="9">
    <source>
        <dbReference type="EMBL" id="RAK69498.1"/>
    </source>
</evidence>
<dbReference type="InterPro" id="IPR005490">
    <property type="entry name" value="LD_TPept_cat_dom"/>
</dbReference>
<dbReference type="PROSITE" id="PS52029">
    <property type="entry name" value="LD_TPASE"/>
    <property type="match status" value="1"/>
</dbReference>
<gene>
    <name evidence="9" type="ORF">DLM85_01140</name>
</gene>
<dbReference type="InterPro" id="IPR052905">
    <property type="entry name" value="LD-transpeptidase_YkuD-like"/>
</dbReference>
<dbReference type="Proteomes" id="UP000248553">
    <property type="component" value="Unassembled WGS sequence"/>
</dbReference>
<dbReference type="AlphaFoldDB" id="A0A328BWM9"/>
<dbReference type="GO" id="GO:0004180">
    <property type="term" value="F:carboxypeptidase activity"/>
    <property type="evidence" value="ECO:0007669"/>
    <property type="project" value="UniProtKB-ARBA"/>
</dbReference>
<evidence type="ECO:0000256" key="1">
    <source>
        <dbReference type="ARBA" id="ARBA00004752"/>
    </source>
</evidence>
<comment type="caution">
    <text evidence="9">The sequence shown here is derived from an EMBL/GenBank/DDBJ whole genome shotgun (WGS) entry which is preliminary data.</text>
</comment>
<evidence type="ECO:0000256" key="4">
    <source>
        <dbReference type="ARBA" id="ARBA00022960"/>
    </source>
</evidence>
<evidence type="ECO:0000259" key="8">
    <source>
        <dbReference type="PROSITE" id="PS52029"/>
    </source>
</evidence>
<feature type="domain" description="L,D-TPase catalytic" evidence="8">
    <location>
        <begin position="274"/>
        <end position="449"/>
    </location>
</feature>
<keyword evidence="3" id="KW-0808">Transferase</keyword>
<evidence type="ECO:0000256" key="2">
    <source>
        <dbReference type="ARBA" id="ARBA00005992"/>
    </source>
</evidence>
<keyword evidence="5 7" id="KW-0573">Peptidoglycan synthesis</keyword>
<dbReference type="GO" id="GO:0008360">
    <property type="term" value="P:regulation of cell shape"/>
    <property type="evidence" value="ECO:0007669"/>
    <property type="project" value="UniProtKB-UniRule"/>
</dbReference>
<feature type="active site" description="Nucleophile" evidence="7">
    <location>
        <position position="425"/>
    </location>
</feature>
<dbReference type="GO" id="GO:0071555">
    <property type="term" value="P:cell wall organization"/>
    <property type="evidence" value="ECO:0007669"/>
    <property type="project" value="UniProtKB-UniRule"/>
</dbReference>
<accession>A0A328BWM9</accession>
<dbReference type="GO" id="GO:0009252">
    <property type="term" value="P:peptidoglycan biosynthetic process"/>
    <property type="evidence" value="ECO:0007669"/>
    <property type="project" value="UniProtKB-UniPathway"/>
</dbReference>
<feature type="active site" description="Proton donor/acceptor" evidence="7">
    <location>
        <position position="406"/>
    </location>
</feature>
<evidence type="ECO:0000256" key="3">
    <source>
        <dbReference type="ARBA" id="ARBA00022679"/>
    </source>
</evidence>
<keyword evidence="4 7" id="KW-0133">Cell shape</keyword>